<dbReference type="InterPro" id="IPR015947">
    <property type="entry name" value="PUA-like_sf"/>
</dbReference>
<dbReference type="InterPro" id="IPR020568">
    <property type="entry name" value="Ribosomal_Su5_D2-typ_SF"/>
</dbReference>
<comment type="subunit">
    <text evidence="10 11">Homohexamer. Organized in a ring with a central cavity.</text>
</comment>
<dbReference type="GO" id="GO:0004252">
    <property type="term" value="F:serine-type endopeptidase activity"/>
    <property type="evidence" value="ECO:0007669"/>
    <property type="project" value="UniProtKB-UniRule"/>
</dbReference>
<evidence type="ECO:0000256" key="14">
    <source>
        <dbReference type="PROSITE-ProRule" id="PRU01122"/>
    </source>
</evidence>
<dbReference type="InterPro" id="IPR027417">
    <property type="entry name" value="P-loop_NTPase"/>
</dbReference>
<dbReference type="Proteomes" id="UP000226525">
    <property type="component" value="Unassembled WGS sequence"/>
</dbReference>
<dbReference type="CDD" id="cd19500">
    <property type="entry name" value="RecA-like_Lon"/>
    <property type="match status" value="1"/>
</dbReference>
<dbReference type="PRINTS" id="PR00830">
    <property type="entry name" value="ENDOLAPTASE"/>
</dbReference>
<evidence type="ECO:0000256" key="1">
    <source>
        <dbReference type="ARBA" id="ARBA00004496"/>
    </source>
</evidence>
<dbReference type="Pfam" id="PF02190">
    <property type="entry name" value="LON_substr_bdg"/>
    <property type="match status" value="1"/>
</dbReference>
<dbReference type="EC" id="3.4.21.53" evidence="10 11"/>
<dbReference type="SUPFAM" id="SSF88697">
    <property type="entry name" value="PUA domain-like"/>
    <property type="match status" value="1"/>
</dbReference>
<keyword evidence="7 10" id="KW-0067">ATP-binding</keyword>
<keyword evidence="8 10" id="KW-0346">Stress response</keyword>
<dbReference type="GO" id="GO:0006515">
    <property type="term" value="P:protein quality control for misfolded or incompletely synthesized proteins"/>
    <property type="evidence" value="ECO:0007669"/>
    <property type="project" value="UniProtKB-UniRule"/>
</dbReference>
<dbReference type="InterPro" id="IPR008269">
    <property type="entry name" value="Lon_proteolytic"/>
</dbReference>
<keyword evidence="3 10" id="KW-0645">Protease</keyword>
<dbReference type="GO" id="GO:0005737">
    <property type="term" value="C:cytoplasm"/>
    <property type="evidence" value="ECO:0007669"/>
    <property type="project" value="UniProtKB-SubCell"/>
</dbReference>
<dbReference type="EMBL" id="NZEX01000013">
    <property type="protein sequence ID" value="MAH62078.1"/>
    <property type="molecule type" value="Genomic_DNA"/>
</dbReference>
<comment type="induction">
    <text evidence="10">By heat shock.</text>
</comment>
<evidence type="ECO:0000313" key="20">
    <source>
        <dbReference type="Proteomes" id="UP000226525"/>
    </source>
</evidence>
<dbReference type="InterPro" id="IPR046336">
    <property type="entry name" value="Lon_prtase_N_sf"/>
</dbReference>
<evidence type="ECO:0000259" key="18">
    <source>
        <dbReference type="PROSITE" id="PS51787"/>
    </source>
</evidence>
<keyword evidence="5 10" id="KW-0378">Hydrolase</keyword>
<dbReference type="PROSITE" id="PS01046">
    <property type="entry name" value="LON_SER"/>
    <property type="match status" value="1"/>
</dbReference>
<evidence type="ECO:0000256" key="5">
    <source>
        <dbReference type="ARBA" id="ARBA00022801"/>
    </source>
</evidence>
<dbReference type="GO" id="GO:0005524">
    <property type="term" value="F:ATP binding"/>
    <property type="evidence" value="ECO:0007669"/>
    <property type="project" value="UniProtKB-UniRule"/>
</dbReference>
<dbReference type="Pfam" id="PF22667">
    <property type="entry name" value="Lon_lid"/>
    <property type="match status" value="1"/>
</dbReference>
<dbReference type="FunFam" id="1.20.5.5270:FF:000001">
    <property type="entry name" value="Lon protease homolog, mitochondrial"/>
    <property type="match status" value="1"/>
</dbReference>
<accession>A0A2D6YFX3</accession>
<dbReference type="PIRSF" id="PIRSF001174">
    <property type="entry name" value="Lon_proteas"/>
    <property type="match status" value="1"/>
</dbReference>
<dbReference type="SUPFAM" id="SSF52540">
    <property type="entry name" value="P-loop containing nucleoside triphosphate hydrolases"/>
    <property type="match status" value="1"/>
</dbReference>
<dbReference type="Gene3D" id="3.40.50.300">
    <property type="entry name" value="P-loop containing nucleotide triphosphate hydrolases"/>
    <property type="match status" value="1"/>
</dbReference>
<evidence type="ECO:0000256" key="11">
    <source>
        <dbReference type="PIRNR" id="PIRNR001174"/>
    </source>
</evidence>
<reference evidence="20" key="1">
    <citation type="submission" date="2017-09" db="EMBL/GenBank/DDBJ databases">
        <title>The Reconstruction of 2,631 Draft Metagenome-Assembled Genomes from the Global Oceans.</title>
        <authorList>
            <person name="Tully B.J."/>
            <person name="Graham E.D."/>
            <person name="Heidelberg J.F."/>
        </authorList>
    </citation>
    <scope>NUCLEOTIDE SEQUENCE [LARGE SCALE GENOMIC DNA]</scope>
</reference>
<comment type="subcellular location">
    <subcellularLocation>
        <location evidence="1 10 11">Cytoplasm</location>
    </subcellularLocation>
</comment>
<feature type="domain" description="Lon proteolytic" evidence="17">
    <location>
        <begin position="671"/>
        <end position="853"/>
    </location>
</feature>
<dbReference type="GO" id="GO:0034605">
    <property type="term" value="P:cellular response to heat"/>
    <property type="evidence" value="ECO:0007669"/>
    <property type="project" value="UniProtKB-UniRule"/>
</dbReference>
<dbReference type="PROSITE" id="PS51786">
    <property type="entry name" value="LON_PROTEOLYTIC"/>
    <property type="match status" value="1"/>
</dbReference>
<comment type="similarity">
    <text evidence="10 11 14 15">Belongs to the peptidase S16 family.</text>
</comment>
<feature type="domain" description="Lon N-terminal" evidence="18">
    <location>
        <begin position="79"/>
        <end position="277"/>
    </location>
</feature>
<dbReference type="InterPro" id="IPR008268">
    <property type="entry name" value="Peptidase_S16_AS"/>
</dbReference>
<comment type="function">
    <text evidence="10">ATP-dependent serine protease that mediates the selective degradation of mutant and abnormal proteins as well as certain short-lived regulatory proteins. Required for cellular homeostasis and for survival from DNA damage and developmental changes induced by stress. Degrades polypeptides processively to yield small peptide fragments that are 5 to 10 amino acids long. Binds to DNA in a double-stranded, site-specific manner.</text>
</comment>
<dbReference type="InterPro" id="IPR003111">
    <property type="entry name" value="Lon_prtase_N"/>
</dbReference>
<evidence type="ECO:0000259" key="17">
    <source>
        <dbReference type="PROSITE" id="PS51786"/>
    </source>
</evidence>
<dbReference type="InterPro" id="IPR027543">
    <property type="entry name" value="Lon_bac"/>
</dbReference>
<sequence length="862" mass="96941">MADKKTDSGIILIEEKAESIQDESSQSSESSIVLDNGELTEVDSGIIIVGEETKTIEENAPQSSETSIIVASDLLPTSLIIIPLFDRPFFPKMMVPILLSSEELVNNILESLSEKQKYVGLLFAEETEGEGESFKVQRFAKIGVACKVMQVNKKPDAPAQLLVQCMERFEVVELSETSLRRARVRYWYDDPTSNDEEVKAYSISIINCIKELVQLKPLFREELSLLTGNINLKEPGTLADFSSSMTTSSGEELQKILGTRPLLERAELALILLKKELEISKIQVQINKRIEDRLSTQQRQFFLKEQLKEIKKELGLSKDDKESEEEKFRNRMEALTFSEEASERIEEELEKLRLLEPSSPEFNVTRAYLDWLTILPWSKRTEDNEDIEQAEKILQADHYGLDDVKDRILELIAVGMMNGNLSGTIILLVGPPGVGKTSIGQSIARSLNRKFYRFSVGGMRDEAEIKGHRRTYIGALPGKFVQALKVCKTSNPVLMLDEVDKIGSSFRGDPASALLEVLDPEQNKDFLDHYLDVRFDLSKVLFICTANQLDTIPGPLLDRMDVIRLSGYILEEKLQIARQHLINRQLSSHGLKPEEFQIGDDTLREVIDGYAREAGVRNLEKQLKKMMRKAARQIITWRGTEHPKTEVQINKEDLKEYLGKRSFTEEQAFTEPKVGVVMGLAYTALGGATLHIEARSLFNKNGGLKQTGQLGDVMKESAEIAYSYVRSLLQNDPDAKEFFEERIIHLHVPAGATPKDGPSAGITMACAVLSLIFNTPLQKSLALTGELTLTGVVLPIGGVKEKTIAARRAKIRELIFPADNQEDFEDLDESVRQGITAHFVKKLEDVLAIGFPNLKWKKRIQK</sequence>
<dbReference type="GO" id="GO:0016887">
    <property type="term" value="F:ATP hydrolysis activity"/>
    <property type="evidence" value="ECO:0007669"/>
    <property type="project" value="UniProtKB-UniRule"/>
</dbReference>
<dbReference type="SMART" id="SM00464">
    <property type="entry name" value="LON"/>
    <property type="match status" value="1"/>
</dbReference>
<gene>
    <name evidence="10 19" type="primary">lon</name>
    <name evidence="19" type="ORF">CMN54_01250</name>
</gene>
<evidence type="ECO:0000256" key="4">
    <source>
        <dbReference type="ARBA" id="ARBA00022741"/>
    </source>
</evidence>
<evidence type="ECO:0000256" key="10">
    <source>
        <dbReference type="HAMAP-Rule" id="MF_01973"/>
    </source>
</evidence>
<feature type="coiled-coil region" evidence="16">
    <location>
        <begin position="263"/>
        <end position="355"/>
    </location>
</feature>
<dbReference type="AlphaFoldDB" id="A0A2D6YFX3"/>
<feature type="active site" evidence="10 12">
    <location>
        <position position="759"/>
    </location>
</feature>
<evidence type="ECO:0000256" key="7">
    <source>
        <dbReference type="ARBA" id="ARBA00022840"/>
    </source>
</evidence>
<evidence type="ECO:0000256" key="12">
    <source>
        <dbReference type="PIRSR" id="PIRSR001174-1"/>
    </source>
</evidence>
<dbReference type="SMART" id="SM00382">
    <property type="entry name" value="AAA"/>
    <property type="match status" value="1"/>
</dbReference>
<dbReference type="InterPro" id="IPR003593">
    <property type="entry name" value="AAA+_ATPase"/>
</dbReference>
<dbReference type="InterPro" id="IPR003959">
    <property type="entry name" value="ATPase_AAA_core"/>
</dbReference>
<name>A0A2D6YFX3_9DELT</name>
<dbReference type="Pfam" id="PF05362">
    <property type="entry name" value="Lon_C"/>
    <property type="match status" value="1"/>
</dbReference>
<dbReference type="Pfam" id="PF00004">
    <property type="entry name" value="AAA"/>
    <property type="match status" value="1"/>
</dbReference>
<keyword evidence="16" id="KW-0175">Coiled coil</keyword>
<evidence type="ECO:0000256" key="8">
    <source>
        <dbReference type="ARBA" id="ARBA00023016"/>
    </source>
</evidence>
<dbReference type="GO" id="GO:0043565">
    <property type="term" value="F:sequence-specific DNA binding"/>
    <property type="evidence" value="ECO:0007669"/>
    <property type="project" value="UniProtKB-UniRule"/>
</dbReference>
<proteinExistence type="evidence at transcript level"/>
<evidence type="ECO:0000313" key="19">
    <source>
        <dbReference type="EMBL" id="MAH62078.1"/>
    </source>
</evidence>
<protein>
    <recommendedName>
        <fullName evidence="10 11">Lon protease</fullName>
        <ecNumber evidence="10 11">3.4.21.53</ecNumber>
    </recommendedName>
    <alternativeName>
        <fullName evidence="10">ATP-dependent protease La</fullName>
    </alternativeName>
</protein>
<dbReference type="Gene3D" id="1.10.8.60">
    <property type="match status" value="1"/>
</dbReference>
<evidence type="ECO:0000256" key="2">
    <source>
        <dbReference type="ARBA" id="ARBA00022490"/>
    </source>
</evidence>
<dbReference type="Gene3D" id="1.20.58.1480">
    <property type="match status" value="1"/>
</dbReference>
<dbReference type="InterPro" id="IPR014721">
    <property type="entry name" value="Ribsml_uS5_D2-typ_fold_subgr"/>
</dbReference>
<dbReference type="PANTHER" id="PTHR43718:SF2">
    <property type="entry name" value="LON PROTEASE HOMOLOG, MITOCHONDRIAL"/>
    <property type="match status" value="1"/>
</dbReference>
<evidence type="ECO:0000256" key="13">
    <source>
        <dbReference type="PIRSR" id="PIRSR001174-2"/>
    </source>
</evidence>
<dbReference type="Gene3D" id="1.20.5.5270">
    <property type="match status" value="1"/>
</dbReference>
<keyword evidence="2 10" id="KW-0963">Cytoplasm</keyword>
<dbReference type="PANTHER" id="PTHR43718">
    <property type="entry name" value="LON PROTEASE"/>
    <property type="match status" value="1"/>
</dbReference>
<evidence type="ECO:0000256" key="3">
    <source>
        <dbReference type="ARBA" id="ARBA00022670"/>
    </source>
</evidence>
<keyword evidence="4 10" id="KW-0547">Nucleotide-binding</keyword>
<comment type="caution">
    <text evidence="19">The sequence shown here is derived from an EMBL/GenBank/DDBJ whole genome shotgun (WGS) entry which is preliminary data.</text>
</comment>
<organism evidence="19 20">
    <name type="scientific">SAR324 cluster bacterium</name>
    <dbReference type="NCBI Taxonomy" id="2024889"/>
    <lineage>
        <taxon>Bacteria</taxon>
        <taxon>Deltaproteobacteria</taxon>
        <taxon>SAR324 cluster</taxon>
    </lineage>
</organism>
<dbReference type="PROSITE" id="PS51787">
    <property type="entry name" value="LON_N"/>
    <property type="match status" value="1"/>
</dbReference>
<dbReference type="InterPro" id="IPR027065">
    <property type="entry name" value="Lon_Prtase"/>
</dbReference>
<feature type="binding site" evidence="10 13">
    <location>
        <begin position="430"/>
        <end position="437"/>
    </location>
    <ligand>
        <name>ATP</name>
        <dbReference type="ChEBI" id="CHEBI:30616"/>
    </ligand>
</feature>
<dbReference type="HAMAP" id="MF_01973">
    <property type="entry name" value="lon_bact"/>
    <property type="match status" value="1"/>
</dbReference>
<feature type="active site" evidence="10 12">
    <location>
        <position position="802"/>
    </location>
</feature>
<comment type="catalytic activity">
    <reaction evidence="9 10 11 14">
        <text>Hydrolysis of proteins in presence of ATP.</text>
        <dbReference type="EC" id="3.4.21.53"/>
    </reaction>
</comment>
<evidence type="ECO:0000256" key="15">
    <source>
        <dbReference type="RuleBase" id="RU000591"/>
    </source>
</evidence>
<dbReference type="SUPFAM" id="SSF54211">
    <property type="entry name" value="Ribosomal protein S5 domain 2-like"/>
    <property type="match status" value="1"/>
</dbReference>
<keyword evidence="6 10" id="KW-0720">Serine protease</keyword>
<dbReference type="Gene3D" id="2.30.130.40">
    <property type="entry name" value="LON domain-like"/>
    <property type="match status" value="1"/>
</dbReference>
<dbReference type="GO" id="GO:0004176">
    <property type="term" value="F:ATP-dependent peptidase activity"/>
    <property type="evidence" value="ECO:0007669"/>
    <property type="project" value="UniProtKB-UniRule"/>
</dbReference>
<dbReference type="InterPro" id="IPR054594">
    <property type="entry name" value="Lon_lid"/>
</dbReference>
<evidence type="ECO:0000256" key="16">
    <source>
        <dbReference type="SAM" id="Coils"/>
    </source>
</evidence>
<dbReference type="InterPro" id="IPR004815">
    <property type="entry name" value="Lon_bac/euk-typ"/>
</dbReference>
<evidence type="ECO:0000256" key="9">
    <source>
        <dbReference type="ARBA" id="ARBA00050665"/>
    </source>
</evidence>
<dbReference type="NCBIfam" id="TIGR00763">
    <property type="entry name" value="lon"/>
    <property type="match status" value="1"/>
</dbReference>
<evidence type="ECO:0000256" key="6">
    <source>
        <dbReference type="ARBA" id="ARBA00022825"/>
    </source>
</evidence>
<dbReference type="FunFam" id="3.40.50.300:FF:000021">
    <property type="entry name" value="Lon protease homolog"/>
    <property type="match status" value="1"/>
</dbReference>
<dbReference type="Gene3D" id="3.30.230.10">
    <property type="match status" value="1"/>
</dbReference>